<comment type="function">
    <text evidence="7">The glycine cleavage system catalyzes the degradation of glycine.</text>
</comment>
<evidence type="ECO:0000259" key="10">
    <source>
        <dbReference type="Pfam" id="PF08669"/>
    </source>
</evidence>
<evidence type="ECO:0000256" key="2">
    <source>
        <dbReference type="ARBA" id="ARBA00012616"/>
    </source>
</evidence>
<dbReference type="NCBIfam" id="TIGR00528">
    <property type="entry name" value="gcvT"/>
    <property type="match status" value="1"/>
</dbReference>
<name>A0ABZ2LDF4_9BACT</name>
<evidence type="ECO:0000256" key="1">
    <source>
        <dbReference type="ARBA" id="ARBA00008609"/>
    </source>
</evidence>
<dbReference type="PIRSF" id="PIRSF006487">
    <property type="entry name" value="GcvT"/>
    <property type="match status" value="1"/>
</dbReference>
<dbReference type="Gene3D" id="3.30.70.1400">
    <property type="entry name" value="Aminomethyltransferase beta-barrel domains"/>
    <property type="match status" value="1"/>
</dbReference>
<organism evidence="11 12">
    <name type="scientific">Pendulispora rubella</name>
    <dbReference type="NCBI Taxonomy" id="2741070"/>
    <lineage>
        <taxon>Bacteria</taxon>
        <taxon>Pseudomonadati</taxon>
        <taxon>Myxococcota</taxon>
        <taxon>Myxococcia</taxon>
        <taxon>Myxococcales</taxon>
        <taxon>Sorangiineae</taxon>
        <taxon>Pendulisporaceae</taxon>
        <taxon>Pendulispora</taxon>
    </lineage>
</organism>
<comment type="catalytic activity">
    <reaction evidence="6 7">
        <text>N(6)-[(R)-S(8)-aminomethyldihydrolipoyl]-L-lysyl-[protein] + (6S)-5,6,7,8-tetrahydrofolate = N(6)-[(R)-dihydrolipoyl]-L-lysyl-[protein] + (6R)-5,10-methylene-5,6,7,8-tetrahydrofolate + NH4(+)</text>
        <dbReference type="Rhea" id="RHEA:16945"/>
        <dbReference type="Rhea" id="RHEA-COMP:10475"/>
        <dbReference type="Rhea" id="RHEA-COMP:10492"/>
        <dbReference type="ChEBI" id="CHEBI:15636"/>
        <dbReference type="ChEBI" id="CHEBI:28938"/>
        <dbReference type="ChEBI" id="CHEBI:57453"/>
        <dbReference type="ChEBI" id="CHEBI:83100"/>
        <dbReference type="ChEBI" id="CHEBI:83143"/>
        <dbReference type="EC" id="2.1.2.10"/>
    </reaction>
</comment>
<dbReference type="PANTHER" id="PTHR43757">
    <property type="entry name" value="AMINOMETHYLTRANSFERASE"/>
    <property type="match status" value="1"/>
</dbReference>
<evidence type="ECO:0000256" key="8">
    <source>
        <dbReference type="SAM" id="MobiDB-lite"/>
    </source>
</evidence>
<feature type="domain" description="Aminomethyltransferase C-terminal" evidence="10">
    <location>
        <begin position="299"/>
        <end position="378"/>
    </location>
</feature>
<evidence type="ECO:0000256" key="5">
    <source>
        <dbReference type="ARBA" id="ARBA00031395"/>
    </source>
</evidence>
<dbReference type="Pfam" id="PF01571">
    <property type="entry name" value="GCV_T"/>
    <property type="match status" value="1"/>
</dbReference>
<dbReference type="InterPro" id="IPR013977">
    <property type="entry name" value="GcvT_C"/>
</dbReference>
<dbReference type="EC" id="2.1.2.10" evidence="2 7"/>
<dbReference type="InterPro" id="IPR006222">
    <property type="entry name" value="GCVT_N"/>
</dbReference>
<reference evidence="11" key="1">
    <citation type="submission" date="2021-12" db="EMBL/GenBank/DDBJ databases">
        <title>Discovery of the Pendulisporaceae a myxobacterial family with distinct sporulation behavior and unique specialized metabolism.</title>
        <authorList>
            <person name="Garcia R."/>
            <person name="Popoff A."/>
            <person name="Bader C.D."/>
            <person name="Loehr J."/>
            <person name="Walesch S."/>
            <person name="Walt C."/>
            <person name="Boldt J."/>
            <person name="Bunk B."/>
            <person name="Haeckl F.J.F.P.J."/>
            <person name="Gunesch A.P."/>
            <person name="Birkelbach J."/>
            <person name="Nuebel U."/>
            <person name="Pietschmann T."/>
            <person name="Bach T."/>
            <person name="Mueller R."/>
        </authorList>
    </citation>
    <scope>NUCLEOTIDE SEQUENCE</scope>
    <source>
        <strain evidence="11">MSr11367</strain>
    </source>
</reference>
<dbReference type="Pfam" id="PF08669">
    <property type="entry name" value="GCV_T_C"/>
    <property type="match status" value="1"/>
</dbReference>
<dbReference type="NCBIfam" id="NF001567">
    <property type="entry name" value="PRK00389.1"/>
    <property type="match status" value="1"/>
</dbReference>
<evidence type="ECO:0000259" key="9">
    <source>
        <dbReference type="Pfam" id="PF01571"/>
    </source>
</evidence>
<comment type="similarity">
    <text evidence="1 7">Belongs to the GcvT family.</text>
</comment>
<dbReference type="InterPro" id="IPR029043">
    <property type="entry name" value="GcvT/YgfZ_C"/>
</dbReference>
<accession>A0ABZ2LDF4</accession>
<dbReference type="Gene3D" id="4.10.1250.10">
    <property type="entry name" value="Aminomethyltransferase fragment"/>
    <property type="match status" value="1"/>
</dbReference>
<proteinExistence type="inferred from homology"/>
<evidence type="ECO:0000256" key="6">
    <source>
        <dbReference type="ARBA" id="ARBA00047665"/>
    </source>
</evidence>
<dbReference type="InterPro" id="IPR006223">
    <property type="entry name" value="GcvT"/>
</dbReference>
<evidence type="ECO:0000256" key="4">
    <source>
        <dbReference type="ARBA" id="ARBA00022679"/>
    </source>
</evidence>
<sequence length="386" mass="41449">MNPPASPPDSPKASATEERRTSIHEEHVKHGGRMVPFAGWSMPIQYSGIVDEHQAVRNACGLFDVSHMGELEMRGPHAGQVVNYLVTNDVGQLAVGQALYTACCNASGTILDDLIVYRAGDDRYLTVCNASNRDKMVEVFRSAAEDHCEFEDRSDSTALIALQGPKAFEVLALAGSDAAKLSELKSFHFRDAVVANIACTVARTGYTGEDGVEIFCAWNEAPALWRHLVELGTPLGLKPVGLGARDTLRLEARLSLYGNDIDETTNPLEAGLAWVVKLGKGDFVGREALEKVKAEPLARKLVGFEVTGRGVARHGYPLRDLQGNEVGICTSGSPGPTVGKNIGLGYLPANLTAIGTQFLVDCRGRNIEATVVKTPFYKANKGAVSK</sequence>
<dbReference type="RefSeq" id="WP_394836861.1">
    <property type="nucleotide sequence ID" value="NZ_CP089929.1"/>
</dbReference>
<dbReference type="EMBL" id="CP089983">
    <property type="protein sequence ID" value="WXB07200.1"/>
    <property type="molecule type" value="Genomic_DNA"/>
</dbReference>
<dbReference type="GO" id="GO:0004047">
    <property type="term" value="F:aminomethyltransferase activity"/>
    <property type="evidence" value="ECO:0007669"/>
    <property type="project" value="UniProtKB-EC"/>
</dbReference>
<dbReference type="InterPro" id="IPR028896">
    <property type="entry name" value="GcvT/YgfZ/DmdA"/>
</dbReference>
<dbReference type="PANTHER" id="PTHR43757:SF2">
    <property type="entry name" value="AMINOMETHYLTRANSFERASE, MITOCHONDRIAL"/>
    <property type="match status" value="1"/>
</dbReference>
<keyword evidence="4 7" id="KW-0808">Transferase</keyword>
<keyword evidence="3 7" id="KW-0032">Aminotransferase</keyword>
<feature type="region of interest" description="Disordered" evidence="8">
    <location>
        <begin position="1"/>
        <end position="22"/>
    </location>
</feature>
<evidence type="ECO:0000313" key="11">
    <source>
        <dbReference type="EMBL" id="WXB07200.1"/>
    </source>
</evidence>
<evidence type="ECO:0000256" key="7">
    <source>
        <dbReference type="HAMAP-Rule" id="MF_00259"/>
    </source>
</evidence>
<gene>
    <name evidence="7 11" type="primary">gcvT</name>
    <name evidence="11" type="ORF">LVJ94_08120</name>
</gene>
<dbReference type="SUPFAM" id="SSF103025">
    <property type="entry name" value="Folate-binding domain"/>
    <property type="match status" value="1"/>
</dbReference>
<evidence type="ECO:0000256" key="3">
    <source>
        <dbReference type="ARBA" id="ARBA00022576"/>
    </source>
</evidence>
<evidence type="ECO:0000313" key="12">
    <source>
        <dbReference type="Proteomes" id="UP001374803"/>
    </source>
</evidence>
<dbReference type="Gene3D" id="3.30.1360.120">
    <property type="entry name" value="Probable tRNA modification gtpase trme, domain 1"/>
    <property type="match status" value="1"/>
</dbReference>
<dbReference type="InterPro" id="IPR027266">
    <property type="entry name" value="TrmE/GcvT-like"/>
</dbReference>
<dbReference type="Gene3D" id="2.40.30.110">
    <property type="entry name" value="Aminomethyltransferase beta-barrel domains"/>
    <property type="match status" value="1"/>
</dbReference>
<dbReference type="SUPFAM" id="SSF101790">
    <property type="entry name" value="Aminomethyltransferase beta-barrel domain"/>
    <property type="match status" value="1"/>
</dbReference>
<keyword evidence="12" id="KW-1185">Reference proteome</keyword>
<comment type="subunit">
    <text evidence="7">The glycine cleavage system is composed of four proteins: P, T, L and H.</text>
</comment>
<dbReference type="InterPro" id="IPR022903">
    <property type="entry name" value="GcvT_bac"/>
</dbReference>
<dbReference type="HAMAP" id="MF_00259">
    <property type="entry name" value="GcvT"/>
    <property type="match status" value="1"/>
</dbReference>
<dbReference type="Proteomes" id="UP001374803">
    <property type="component" value="Chromosome"/>
</dbReference>
<protein>
    <recommendedName>
        <fullName evidence="2 7">Aminomethyltransferase</fullName>
        <ecNumber evidence="2 7">2.1.2.10</ecNumber>
    </recommendedName>
    <alternativeName>
        <fullName evidence="5 7">Glycine cleavage system T protein</fullName>
    </alternativeName>
</protein>
<feature type="compositionally biased region" description="Pro residues" evidence="8">
    <location>
        <begin position="1"/>
        <end position="10"/>
    </location>
</feature>
<feature type="domain" description="GCVT N-terminal" evidence="9">
    <location>
        <begin position="23"/>
        <end position="280"/>
    </location>
</feature>